<dbReference type="EMBL" id="BMAU01021284">
    <property type="protein sequence ID" value="GFY09154.1"/>
    <property type="molecule type" value="Genomic_DNA"/>
</dbReference>
<accession>A0A8X6VE05</accession>
<keyword evidence="3" id="KW-1185">Reference proteome</keyword>
<protein>
    <submittedName>
        <fullName evidence="2">Uncharacterized protein</fullName>
    </submittedName>
</protein>
<keyword evidence="1" id="KW-0472">Membrane</keyword>
<sequence length="291" mass="33407">MLRYNDMPEILDIMKAGKAWKHFRYTLKGLAEEKIGLDSEVENLKKKLRGKKESRTSNCQESCSRCYNLRFVNLSHSQVTKKIFKWFAKLTAVPLGPGSNPGDDMNVCKCIVPSRHGGTLNSHRAASPLVRLVEEEERWEAPDHPQGVLPQNSGETELNRSVTCMTLKATITTGVTYSFALMNFVGLVIWPLPISPSDDGSKNNERKREETRAWTGNVFFYDGDDEWGSGGFSLYKGDSVRFFPFFFYYYLSCRFTFRFSDFYRLRICSNYMSLAMPTKPVHQLNFECIDI</sequence>
<evidence type="ECO:0000313" key="2">
    <source>
        <dbReference type="EMBL" id="GFY09154.1"/>
    </source>
</evidence>
<proteinExistence type="predicted"/>
<evidence type="ECO:0000313" key="3">
    <source>
        <dbReference type="Proteomes" id="UP000887159"/>
    </source>
</evidence>
<reference evidence="2" key="1">
    <citation type="submission" date="2020-08" db="EMBL/GenBank/DDBJ databases">
        <title>Multicomponent nature underlies the extraordinary mechanical properties of spider dragline silk.</title>
        <authorList>
            <person name="Kono N."/>
            <person name="Nakamura H."/>
            <person name="Mori M."/>
            <person name="Yoshida Y."/>
            <person name="Ohtoshi R."/>
            <person name="Malay A.D."/>
            <person name="Moran D.A.P."/>
            <person name="Tomita M."/>
            <person name="Numata K."/>
            <person name="Arakawa K."/>
        </authorList>
    </citation>
    <scope>NUCLEOTIDE SEQUENCE</scope>
</reference>
<gene>
    <name evidence="2" type="primary">NCL1_44964</name>
    <name evidence="2" type="ORF">TNCV_4663451</name>
</gene>
<dbReference type="Proteomes" id="UP000887159">
    <property type="component" value="Unassembled WGS sequence"/>
</dbReference>
<comment type="caution">
    <text evidence="2">The sequence shown here is derived from an EMBL/GenBank/DDBJ whole genome shotgun (WGS) entry which is preliminary data.</text>
</comment>
<dbReference type="AlphaFoldDB" id="A0A8X6VE05"/>
<organism evidence="2 3">
    <name type="scientific">Trichonephila clavipes</name>
    <name type="common">Golden silk orbweaver</name>
    <name type="synonym">Nephila clavipes</name>
    <dbReference type="NCBI Taxonomy" id="2585209"/>
    <lineage>
        <taxon>Eukaryota</taxon>
        <taxon>Metazoa</taxon>
        <taxon>Ecdysozoa</taxon>
        <taxon>Arthropoda</taxon>
        <taxon>Chelicerata</taxon>
        <taxon>Arachnida</taxon>
        <taxon>Araneae</taxon>
        <taxon>Araneomorphae</taxon>
        <taxon>Entelegynae</taxon>
        <taxon>Araneoidea</taxon>
        <taxon>Nephilidae</taxon>
        <taxon>Trichonephila</taxon>
    </lineage>
</organism>
<name>A0A8X6VE05_TRICX</name>
<evidence type="ECO:0000256" key="1">
    <source>
        <dbReference type="SAM" id="Phobius"/>
    </source>
</evidence>
<feature type="transmembrane region" description="Helical" evidence="1">
    <location>
        <begin position="175"/>
        <end position="194"/>
    </location>
</feature>
<keyword evidence="1" id="KW-0812">Transmembrane</keyword>
<feature type="transmembrane region" description="Helical" evidence="1">
    <location>
        <begin position="239"/>
        <end position="257"/>
    </location>
</feature>
<keyword evidence="1" id="KW-1133">Transmembrane helix</keyword>